<name>A0A167WAF5_9EURO</name>
<evidence type="ECO:0000313" key="2">
    <source>
        <dbReference type="EMBL" id="KZZ88595.1"/>
    </source>
</evidence>
<dbReference type="EMBL" id="AZGZ01000025">
    <property type="protein sequence ID" value="KZZ88595.1"/>
    <property type="molecule type" value="Genomic_DNA"/>
</dbReference>
<dbReference type="Proteomes" id="UP000242877">
    <property type="component" value="Unassembled WGS sequence"/>
</dbReference>
<sequence length="212" mass="23469">MSRNNAGLPSPDLTPYIGGDAFKVEGSLTSLSPNKPGVNMDASPPHPKSGGRSRALQRTPQACDRCKTNKITKQRHTRGFWEDLQGANLQLQKDNERLRGQVDHSLCEKLQLLKRIRQLEHQIGVIARSMDPTSVPATSSTNCVPIPDWSADIEQRPKEMTEHMFPGQPDGLQQSEIYSLTTTPPSYIYPTAPNQGHLPQYWHSGSAGGPFF</sequence>
<proteinExistence type="predicted"/>
<organism evidence="2 3">
    <name type="scientific">Ascosphaera apis ARSEF 7405</name>
    <dbReference type="NCBI Taxonomy" id="392613"/>
    <lineage>
        <taxon>Eukaryota</taxon>
        <taxon>Fungi</taxon>
        <taxon>Dikarya</taxon>
        <taxon>Ascomycota</taxon>
        <taxon>Pezizomycotina</taxon>
        <taxon>Eurotiomycetes</taxon>
        <taxon>Eurotiomycetidae</taxon>
        <taxon>Onygenales</taxon>
        <taxon>Ascosphaeraceae</taxon>
        <taxon>Ascosphaera</taxon>
    </lineage>
</organism>
<comment type="caution">
    <text evidence="2">The sequence shown here is derived from an EMBL/GenBank/DDBJ whole genome shotgun (WGS) entry which is preliminary data.</text>
</comment>
<feature type="region of interest" description="Disordered" evidence="1">
    <location>
        <begin position="27"/>
        <end position="60"/>
    </location>
</feature>
<keyword evidence="3" id="KW-1185">Reference proteome</keyword>
<dbReference type="AlphaFoldDB" id="A0A167WAF5"/>
<gene>
    <name evidence="2" type="ORF">AAP_04918</name>
</gene>
<protein>
    <submittedName>
        <fullName evidence="2">Uncharacterized protein</fullName>
    </submittedName>
</protein>
<dbReference type="VEuPathDB" id="FungiDB:AAP_04918"/>
<accession>A0A167WAF5</accession>
<evidence type="ECO:0000256" key="1">
    <source>
        <dbReference type="SAM" id="MobiDB-lite"/>
    </source>
</evidence>
<evidence type="ECO:0000313" key="3">
    <source>
        <dbReference type="Proteomes" id="UP000242877"/>
    </source>
</evidence>
<reference evidence="2 3" key="1">
    <citation type="journal article" date="2016" name="Genome Biol. Evol.">
        <title>Divergent and convergent evolution of fungal pathogenicity.</title>
        <authorList>
            <person name="Shang Y."/>
            <person name="Xiao G."/>
            <person name="Zheng P."/>
            <person name="Cen K."/>
            <person name="Zhan S."/>
            <person name="Wang C."/>
        </authorList>
    </citation>
    <scope>NUCLEOTIDE SEQUENCE [LARGE SCALE GENOMIC DNA]</scope>
    <source>
        <strain evidence="2 3">ARSEF 7405</strain>
    </source>
</reference>